<comment type="cofactor">
    <cofactor evidence="10">
        <name>Zn(2+)</name>
        <dbReference type="ChEBI" id="CHEBI:29105"/>
    </cofactor>
    <text evidence="10">Binds 1 zinc ion per subunit.</text>
</comment>
<dbReference type="EMBL" id="LN515532">
    <property type="protein sequence ID" value="CEA15126.1"/>
    <property type="molecule type" value="Genomic_DNA"/>
</dbReference>
<evidence type="ECO:0000256" key="1">
    <source>
        <dbReference type="ARBA" id="ARBA00022490"/>
    </source>
</evidence>
<dbReference type="AlphaFoldDB" id="A0A098BY83"/>
<evidence type="ECO:0000256" key="10">
    <source>
        <dbReference type="HAMAP-Rule" id="MF_01820"/>
    </source>
</evidence>
<proteinExistence type="inferred from homology"/>
<keyword evidence="6 10" id="KW-0378">Hydrolase</keyword>
<evidence type="ECO:0000259" key="12">
    <source>
        <dbReference type="PROSITE" id="PS51721"/>
    </source>
</evidence>
<evidence type="ECO:0000256" key="3">
    <source>
        <dbReference type="ARBA" id="ARBA00022723"/>
    </source>
</evidence>
<dbReference type="Gene3D" id="1.10.40.50">
    <property type="entry name" value="Probable gtpase engc, domain 3"/>
    <property type="match status" value="1"/>
</dbReference>
<dbReference type="SUPFAM" id="SSF52540">
    <property type="entry name" value="P-loop containing nucleoside triphosphate hydrolases"/>
    <property type="match status" value="1"/>
</dbReference>
<accession>A0A098BY83</accession>
<feature type="domain" description="EngC GTPase" evidence="11">
    <location>
        <begin position="98"/>
        <end position="248"/>
    </location>
</feature>
<feature type="binding site" evidence="10">
    <location>
        <position position="279"/>
    </location>
    <ligand>
        <name>Zn(2+)</name>
        <dbReference type="ChEBI" id="CHEBI:29105"/>
    </ligand>
</feature>
<feature type="binding site" evidence="10">
    <location>
        <position position="281"/>
    </location>
    <ligand>
        <name>Zn(2+)</name>
        <dbReference type="ChEBI" id="CHEBI:29105"/>
    </ligand>
</feature>
<gene>
    <name evidence="10 13" type="primary">rsgA</name>
    <name evidence="13" type="ORF">ING2E5B_0357</name>
</gene>
<feature type="binding site" evidence="10">
    <location>
        <position position="287"/>
    </location>
    <ligand>
        <name>Zn(2+)</name>
        <dbReference type="ChEBI" id="CHEBI:29105"/>
    </ligand>
</feature>
<dbReference type="InterPro" id="IPR010914">
    <property type="entry name" value="RsgA_GTPase_dom"/>
</dbReference>
<sequence>MVNELDERTRKGVKGLVIKNTGNTYFVRDYNNNEYICKAKGNLRLKGIRSTSPIVVGDIVFMDVNADGTAFISDIEDRRNYIVRKASNLSKHSHILAANIDLALFCFTVRYPETTTVFTDRFLVTAEAYSVPVHIIFNKIDLFNEEEKEYLDAIINLYNTIGYPCLKTSMETGEGVNELKDITTGKTVLLAGHSGVGKSTIINTLMKKQVQKVGEISDYHFKGKHTTTYSEMIELDNGGFIIDTPGIKGFGTIDMGVEEVSHYFPEIFKISKKCKFNNCLHVNEPDCAVLDAVQNHYISESRYNSYLNILVDINEGKYRL</sequence>
<keyword evidence="5 10" id="KW-0547">Nucleotide-binding</keyword>
<reference evidence="13 14" key="1">
    <citation type="submission" date="2014-08" db="EMBL/GenBank/DDBJ databases">
        <authorList>
            <person name="Wibberg D."/>
        </authorList>
    </citation>
    <scope>NUCLEOTIDE SEQUENCE [LARGE SCALE GENOMIC DNA]</scope>
    <source>
        <strain evidence="14">ING2-E5B</strain>
    </source>
</reference>
<name>A0A098BY83_9BACT</name>
<comment type="subunit">
    <text evidence="10">Monomer. Associates with 30S ribosomal subunit, binds 16S rRNA.</text>
</comment>
<keyword evidence="4 10" id="KW-0699">rRNA-binding</keyword>
<dbReference type="PATRIC" id="fig|1562970.3.peg.354"/>
<comment type="subcellular location">
    <subcellularLocation>
        <location evidence="10">Cytoplasm</location>
    </subcellularLocation>
</comment>
<evidence type="ECO:0000256" key="6">
    <source>
        <dbReference type="ARBA" id="ARBA00022801"/>
    </source>
</evidence>
<keyword evidence="8 10" id="KW-0694">RNA-binding</keyword>
<dbReference type="PANTHER" id="PTHR32120:SF11">
    <property type="entry name" value="SMALL RIBOSOMAL SUBUNIT BIOGENESIS GTPASE RSGA 1, MITOCHONDRIAL-RELATED"/>
    <property type="match status" value="1"/>
</dbReference>
<dbReference type="GO" id="GO:0005737">
    <property type="term" value="C:cytoplasm"/>
    <property type="evidence" value="ECO:0007669"/>
    <property type="project" value="UniProtKB-SubCell"/>
</dbReference>
<dbReference type="GO" id="GO:0003924">
    <property type="term" value="F:GTPase activity"/>
    <property type="evidence" value="ECO:0007669"/>
    <property type="project" value="UniProtKB-UniRule"/>
</dbReference>
<evidence type="ECO:0000313" key="13">
    <source>
        <dbReference type="EMBL" id="CEA15126.1"/>
    </source>
</evidence>
<dbReference type="Gene3D" id="3.40.50.300">
    <property type="entry name" value="P-loop containing nucleotide triphosphate hydrolases"/>
    <property type="match status" value="1"/>
</dbReference>
<evidence type="ECO:0000256" key="5">
    <source>
        <dbReference type="ARBA" id="ARBA00022741"/>
    </source>
</evidence>
<dbReference type="STRING" id="1562970.ING2E5B_0357"/>
<dbReference type="OrthoDB" id="9809485at2"/>
<organism evidence="13 14">
    <name type="scientific">Fermentimonas caenicola</name>
    <dbReference type="NCBI Taxonomy" id="1562970"/>
    <lineage>
        <taxon>Bacteria</taxon>
        <taxon>Pseudomonadati</taxon>
        <taxon>Bacteroidota</taxon>
        <taxon>Bacteroidia</taxon>
        <taxon>Bacteroidales</taxon>
        <taxon>Dysgonomonadaceae</taxon>
        <taxon>Fermentimonas</taxon>
    </lineage>
</organism>
<keyword evidence="14" id="KW-1185">Reference proteome</keyword>
<evidence type="ECO:0000256" key="4">
    <source>
        <dbReference type="ARBA" id="ARBA00022730"/>
    </source>
</evidence>
<keyword evidence="1 10" id="KW-0963">Cytoplasm</keyword>
<evidence type="ECO:0000313" key="14">
    <source>
        <dbReference type="Proteomes" id="UP000032417"/>
    </source>
</evidence>
<dbReference type="Proteomes" id="UP000032417">
    <property type="component" value="Chromosome 1"/>
</dbReference>
<dbReference type="InterPro" id="IPR030378">
    <property type="entry name" value="G_CP_dom"/>
</dbReference>
<feature type="binding site" evidence="10">
    <location>
        <begin position="138"/>
        <end position="141"/>
    </location>
    <ligand>
        <name>GTP</name>
        <dbReference type="ChEBI" id="CHEBI:37565"/>
    </ligand>
</feature>
<dbReference type="Pfam" id="PF03193">
    <property type="entry name" value="RsgA_GTPase"/>
    <property type="match status" value="1"/>
</dbReference>
<dbReference type="GO" id="GO:0046872">
    <property type="term" value="F:metal ion binding"/>
    <property type="evidence" value="ECO:0007669"/>
    <property type="project" value="UniProtKB-KW"/>
</dbReference>
<dbReference type="InterPro" id="IPR012340">
    <property type="entry name" value="NA-bd_OB-fold"/>
</dbReference>
<dbReference type="PANTHER" id="PTHR32120">
    <property type="entry name" value="SMALL RIBOSOMAL SUBUNIT BIOGENESIS GTPASE RSGA"/>
    <property type="match status" value="1"/>
</dbReference>
<feature type="domain" description="CP-type G" evidence="12">
    <location>
        <begin position="89"/>
        <end position="250"/>
    </location>
</feature>
<keyword evidence="2 10" id="KW-0690">Ribosome biogenesis</keyword>
<dbReference type="NCBIfam" id="TIGR00157">
    <property type="entry name" value="ribosome small subunit-dependent GTPase A"/>
    <property type="match status" value="1"/>
</dbReference>
<comment type="function">
    <text evidence="10">One of several proteins that assist in the late maturation steps of the functional core of the 30S ribosomal subunit. Helps release RbfA from mature subunits. May play a role in the assembly of ribosomal proteins into the subunit. Circularly permuted GTPase that catalyzes slow GTP hydrolysis, GTPase activity is stimulated by the 30S ribosomal subunit.</text>
</comment>
<dbReference type="GO" id="GO:0019843">
    <property type="term" value="F:rRNA binding"/>
    <property type="evidence" value="ECO:0007669"/>
    <property type="project" value="UniProtKB-KW"/>
</dbReference>
<dbReference type="InterPro" id="IPR004881">
    <property type="entry name" value="Ribosome_biogen_GTPase_RsgA"/>
</dbReference>
<dbReference type="GO" id="GO:0042274">
    <property type="term" value="P:ribosomal small subunit biogenesis"/>
    <property type="evidence" value="ECO:0007669"/>
    <property type="project" value="UniProtKB-UniRule"/>
</dbReference>
<comment type="similarity">
    <text evidence="10">Belongs to the TRAFAC class YlqF/YawG GTPase family. RsgA subfamily.</text>
</comment>
<dbReference type="KEGG" id="pbt:ING2E5B_0357"/>
<evidence type="ECO:0000256" key="9">
    <source>
        <dbReference type="ARBA" id="ARBA00023134"/>
    </source>
</evidence>
<feature type="binding site" evidence="10">
    <location>
        <begin position="192"/>
        <end position="200"/>
    </location>
    <ligand>
        <name>GTP</name>
        <dbReference type="ChEBI" id="CHEBI:37565"/>
    </ligand>
</feature>
<dbReference type="SUPFAM" id="SSF50249">
    <property type="entry name" value="Nucleic acid-binding proteins"/>
    <property type="match status" value="1"/>
</dbReference>
<evidence type="ECO:0000256" key="2">
    <source>
        <dbReference type="ARBA" id="ARBA00022517"/>
    </source>
</evidence>
<protein>
    <recommendedName>
        <fullName evidence="10">Small ribosomal subunit biogenesis GTPase RsgA</fullName>
        <ecNumber evidence="10">3.6.1.-</ecNumber>
    </recommendedName>
</protein>
<dbReference type="CDD" id="cd01854">
    <property type="entry name" value="YjeQ_EngC"/>
    <property type="match status" value="1"/>
</dbReference>
<keyword evidence="7 10" id="KW-0862">Zinc</keyword>
<dbReference type="HAMAP" id="MF_01820">
    <property type="entry name" value="GTPase_RsgA"/>
    <property type="match status" value="1"/>
</dbReference>
<evidence type="ECO:0000256" key="7">
    <source>
        <dbReference type="ARBA" id="ARBA00022833"/>
    </source>
</evidence>
<dbReference type="GO" id="GO:0005525">
    <property type="term" value="F:GTP binding"/>
    <property type="evidence" value="ECO:0007669"/>
    <property type="project" value="UniProtKB-UniRule"/>
</dbReference>
<dbReference type="InterPro" id="IPR027417">
    <property type="entry name" value="P-loop_NTPase"/>
</dbReference>
<keyword evidence="3 10" id="KW-0479">Metal-binding</keyword>
<dbReference type="Pfam" id="PF16745">
    <property type="entry name" value="RsgA_N"/>
    <property type="match status" value="1"/>
</dbReference>
<dbReference type="PROSITE" id="PS50936">
    <property type="entry name" value="ENGC_GTPASE"/>
    <property type="match status" value="1"/>
</dbReference>
<dbReference type="Gene3D" id="2.40.50.140">
    <property type="entry name" value="Nucleic acid-binding proteins"/>
    <property type="match status" value="1"/>
</dbReference>
<feature type="binding site" evidence="10">
    <location>
        <position position="274"/>
    </location>
    <ligand>
        <name>Zn(2+)</name>
        <dbReference type="ChEBI" id="CHEBI:29105"/>
    </ligand>
</feature>
<evidence type="ECO:0000259" key="11">
    <source>
        <dbReference type="PROSITE" id="PS50936"/>
    </source>
</evidence>
<evidence type="ECO:0000256" key="8">
    <source>
        <dbReference type="ARBA" id="ARBA00022884"/>
    </source>
</evidence>
<dbReference type="PROSITE" id="PS51721">
    <property type="entry name" value="G_CP"/>
    <property type="match status" value="1"/>
</dbReference>
<keyword evidence="9 10" id="KW-0342">GTP-binding</keyword>
<dbReference type="InterPro" id="IPR031944">
    <property type="entry name" value="RsgA_N"/>
</dbReference>
<dbReference type="HOGENOM" id="CLU_033617_2_0_10"/>
<dbReference type="EC" id="3.6.1.-" evidence="10"/>